<keyword evidence="2" id="KW-1185">Reference proteome</keyword>
<evidence type="ECO:0000313" key="1">
    <source>
        <dbReference type="EMBL" id="CAH8243539.1"/>
    </source>
</evidence>
<organism evidence="1 2">
    <name type="scientific">Paenibacillus melissococcoides</name>
    <dbReference type="NCBI Taxonomy" id="2912268"/>
    <lineage>
        <taxon>Bacteria</taxon>
        <taxon>Bacillati</taxon>
        <taxon>Bacillota</taxon>
        <taxon>Bacilli</taxon>
        <taxon>Bacillales</taxon>
        <taxon>Paenibacillaceae</taxon>
        <taxon>Paenibacillus</taxon>
    </lineage>
</organism>
<gene>
    <name evidence="1" type="ORF">WJ0W_000779</name>
</gene>
<evidence type="ECO:0000313" key="2">
    <source>
        <dbReference type="Proteomes" id="UP001154322"/>
    </source>
</evidence>
<sequence length="162" mass="18168">MFTNQTEAEEREHLRRTLTRIRTALQAIDHKISAARQDIIEAKKYVWSNLSQLDPAERAANRVDISLTIDHGEKAVEKQRRLRKLLDDPYFGRVDFVADDLAESGTYYIGGSILSVTKTASRMSFMIGVPRSPGCFMIFRSAGPVIPLPQETSRGNSGQEAV</sequence>
<dbReference type="EMBL" id="CALYLO010000001">
    <property type="protein sequence ID" value="CAH8243539.1"/>
    <property type="molecule type" value="Genomic_DNA"/>
</dbReference>
<dbReference type="RefSeq" id="WP_249724337.1">
    <property type="nucleotide sequence ID" value="NZ_AP031286.1"/>
</dbReference>
<name>A0ABN8TY60_9BACL</name>
<proteinExistence type="predicted"/>
<comment type="caution">
    <text evidence="1">The sequence shown here is derived from an EMBL/GenBank/DDBJ whole genome shotgun (WGS) entry which is preliminary data.</text>
</comment>
<reference evidence="1" key="1">
    <citation type="submission" date="2022-06" db="EMBL/GenBank/DDBJ databases">
        <authorList>
            <person name="Dietemann V."/>
            <person name="Ory F."/>
            <person name="Dainat B."/>
            <person name="Oberhansli S."/>
        </authorList>
    </citation>
    <scope>NUCLEOTIDE SEQUENCE</scope>
    <source>
        <strain evidence="1">Ena-SAMPLE-TAB-26-04-2022-14:26:32:270-5432</strain>
    </source>
</reference>
<dbReference type="Proteomes" id="UP001154322">
    <property type="component" value="Unassembled WGS sequence"/>
</dbReference>
<protein>
    <submittedName>
        <fullName evidence="1">Uncharacterized protein</fullName>
    </submittedName>
</protein>
<accession>A0ABN8TY60</accession>